<accession>A0A6J4K756</accession>
<dbReference type="AlphaFoldDB" id="A0A6J4K756"/>
<dbReference type="EC" id="3.2.1.23" evidence="3"/>
<keyword evidence="4" id="KW-0479">Metal-binding</keyword>
<evidence type="ECO:0000259" key="10">
    <source>
        <dbReference type="Pfam" id="PF08532"/>
    </source>
</evidence>
<evidence type="ECO:0000256" key="2">
    <source>
        <dbReference type="ARBA" id="ARBA00005940"/>
    </source>
</evidence>
<dbReference type="InterPro" id="IPR003476">
    <property type="entry name" value="Glyco_hydro_42"/>
</dbReference>
<feature type="region of interest" description="Disordered" evidence="8">
    <location>
        <begin position="320"/>
        <end position="342"/>
    </location>
</feature>
<dbReference type="InterPro" id="IPR013529">
    <property type="entry name" value="Glyco_hydro_42_N"/>
</dbReference>
<comment type="catalytic activity">
    <reaction evidence="1">
        <text>Hydrolysis of terminal non-reducing beta-D-galactose residues in beta-D-galactosides.</text>
        <dbReference type="EC" id="3.2.1.23"/>
    </reaction>
</comment>
<evidence type="ECO:0000256" key="3">
    <source>
        <dbReference type="ARBA" id="ARBA00012756"/>
    </source>
</evidence>
<evidence type="ECO:0000256" key="1">
    <source>
        <dbReference type="ARBA" id="ARBA00001412"/>
    </source>
</evidence>
<dbReference type="GO" id="GO:0005975">
    <property type="term" value="P:carbohydrate metabolic process"/>
    <property type="evidence" value="ECO:0007669"/>
    <property type="project" value="InterPro"/>
</dbReference>
<dbReference type="GO" id="GO:0004565">
    <property type="term" value="F:beta-galactosidase activity"/>
    <property type="evidence" value="ECO:0007669"/>
    <property type="project" value="UniProtKB-EC"/>
</dbReference>
<evidence type="ECO:0000259" key="9">
    <source>
        <dbReference type="Pfam" id="PF02449"/>
    </source>
</evidence>
<organism evidence="11">
    <name type="scientific">uncultured Chloroflexota bacterium</name>
    <dbReference type="NCBI Taxonomy" id="166587"/>
    <lineage>
        <taxon>Bacteria</taxon>
        <taxon>Bacillati</taxon>
        <taxon>Chloroflexota</taxon>
        <taxon>environmental samples</taxon>
    </lineage>
</organism>
<dbReference type="SUPFAM" id="SSF51445">
    <property type="entry name" value="(Trans)glycosidases"/>
    <property type="match status" value="1"/>
</dbReference>
<evidence type="ECO:0000256" key="8">
    <source>
        <dbReference type="SAM" id="MobiDB-lite"/>
    </source>
</evidence>
<dbReference type="InterPro" id="IPR029062">
    <property type="entry name" value="Class_I_gatase-like"/>
</dbReference>
<dbReference type="GO" id="GO:0046872">
    <property type="term" value="F:metal ion binding"/>
    <property type="evidence" value="ECO:0007669"/>
    <property type="project" value="UniProtKB-KW"/>
</dbReference>
<dbReference type="GO" id="GO:0009341">
    <property type="term" value="C:beta-galactosidase complex"/>
    <property type="evidence" value="ECO:0007669"/>
    <property type="project" value="InterPro"/>
</dbReference>
<evidence type="ECO:0000256" key="7">
    <source>
        <dbReference type="ARBA" id="ARBA00023295"/>
    </source>
</evidence>
<dbReference type="InterPro" id="IPR017853">
    <property type="entry name" value="GH"/>
</dbReference>
<feature type="domain" description="Glycoside hydrolase family 42 N-terminal" evidence="9">
    <location>
        <begin position="33"/>
        <end position="285"/>
    </location>
</feature>
<dbReference type="PANTHER" id="PTHR36447">
    <property type="entry name" value="BETA-GALACTOSIDASE GANA"/>
    <property type="match status" value="1"/>
</dbReference>
<dbReference type="EMBL" id="CADCTC010000272">
    <property type="protein sequence ID" value="CAA9296320.1"/>
    <property type="molecule type" value="Genomic_DNA"/>
</dbReference>
<comment type="similarity">
    <text evidence="2">Belongs to the glycosyl hydrolase 42 family.</text>
</comment>
<keyword evidence="5 11" id="KW-0378">Hydrolase</keyword>
<feature type="compositionally biased region" description="Gly residues" evidence="8">
    <location>
        <begin position="323"/>
        <end position="334"/>
    </location>
</feature>
<dbReference type="Pfam" id="PF02449">
    <property type="entry name" value="Glyco_hydro_42"/>
    <property type="match status" value="1"/>
</dbReference>
<dbReference type="Gene3D" id="3.40.50.880">
    <property type="match status" value="1"/>
</dbReference>
<evidence type="ECO:0000313" key="11">
    <source>
        <dbReference type="EMBL" id="CAA9296320.1"/>
    </source>
</evidence>
<dbReference type="PANTHER" id="PTHR36447:SF2">
    <property type="entry name" value="BETA-GALACTOSIDASE YESZ"/>
    <property type="match status" value="1"/>
</dbReference>
<name>A0A6J4K756_9CHLR</name>
<dbReference type="CDD" id="cd03143">
    <property type="entry name" value="A4_beta-galactosidase_middle_domain"/>
    <property type="match status" value="1"/>
</dbReference>
<evidence type="ECO:0000256" key="4">
    <source>
        <dbReference type="ARBA" id="ARBA00022723"/>
    </source>
</evidence>
<dbReference type="SUPFAM" id="SSF52317">
    <property type="entry name" value="Class I glutamine amidotransferase-like"/>
    <property type="match status" value="1"/>
</dbReference>
<keyword evidence="7 11" id="KW-0326">Glycosidase</keyword>
<dbReference type="InterPro" id="IPR013738">
    <property type="entry name" value="Beta_galactosidase_Trimer"/>
</dbReference>
<reference evidence="11" key="1">
    <citation type="submission" date="2020-02" db="EMBL/GenBank/DDBJ databases">
        <authorList>
            <person name="Meier V. D."/>
        </authorList>
    </citation>
    <scope>NUCLEOTIDE SEQUENCE</scope>
    <source>
        <strain evidence="11">AVDCRST_MAG77</strain>
    </source>
</reference>
<keyword evidence="6" id="KW-0862">Zinc</keyword>
<sequence>MTTEPAHQPSATSLPGLAPFPYGAVYFRKSNPPREDWERDYQTAAEDGMNTFRQWVLWSAIETAPGTFDWSDYDRQLELAAQHGAKVINAEMITAAPEWAWRQYAHARYEARDGTLAQSTLSGSCATGGFPGLCLDNDDARELAGRFLIELASHYRGHPGLGGYDVWNECNVSPNYCYCPATAGKFREWLAVRYGTPQEVGRAWRRYSYVDWDDVQPPRFLGPWPEVLDWLRFRIDQAYRWMRWRVEKLRAVDPDCHIVAHGVARSLDNMAAGACDEWRAAAEVEGWGYTWGSSRHGDEPWKQWHAVDLVRAGAWSPSFNSGEPGGSAGEGTPGTAGSEGTAVTNGTAALRKPFWHAEAYAGPLWMQSNVVGKPRDEGRIASPEDVRVWDMQSFAAGATGLLYLRWRPLLDGPLFGAFGAYGMDGSRTPRSEMAARIAHWVAAPDQAELWRSRPVQGDIGIVVVPESQLFCYAQQGNTDFYAQSARGAYRGFFENNVQADWVHIRDLDAYRVLYLPYPVSLAQTTATRLRSWVERGGTLISEGCPAYWDEHAHVGTAQPNLGLDQVFGARQEYVEFTPDLLNGLTFEWQGIEIPAGVFLQSFDASGGRIAGRYTGDVAGPSAGNVAAVEHTFGEGSTLLFGTFPGYGHFHTPTESSRHFFAMLLEWAGVRQHVRVLSTPEDRSGRWRGATARLHAPLPGQPDTGSYLWVTNPGHDAANLQLRLADRWKPAGAVRMLWGEDPPRVAGNTIEVVVRGRDAAVIRLA</sequence>
<dbReference type="Gene3D" id="3.20.20.80">
    <property type="entry name" value="Glycosidases"/>
    <property type="match status" value="1"/>
</dbReference>
<gene>
    <name evidence="11" type="ORF">AVDCRST_MAG77-5597</name>
</gene>
<evidence type="ECO:0000256" key="5">
    <source>
        <dbReference type="ARBA" id="ARBA00022801"/>
    </source>
</evidence>
<evidence type="ECO:0000256" key="6">
    <source>
        <dbReference type="ARBA" id="ARBA00022833"/>
    </source>
</evidence>
<feature type="domain" description="Beta-galactosidase trimerisation" evidence="10">
    <location>
        <begin position="480"/>
        <end position="666"/>
    </location>
</feature>
<protein>
    <recommendedName>
        <fullName evidence="3">beta-galactosidase</fullName>
        <ecNumber evidence="3">3.2.1.23</ecNumber>
    </recommendedName>
</protein>
<proteinExistence type="inferred from homology"/>
<dbReference type="Pfam" id="PF08532">
    <property type="entry name" value="Glyco_hydro_42M"/>
    <property type="match status" value="1"/>
</dbReference>